<reference evidence="1 2" key="1">
    <citation type="submission" date="2017-12" db="EMBL/GenBank/DDBJ databases">
        <title>Phylogenetic diversity of female urinary microbiome.</title>
        <authorList>
            <person name="Thomas-White K."/>
            <person name="Wolfe A.J."/>
        </authorList>
    </citation>
    <scope>NUCLEOTIDE SEQUENCE [LARGE SCALE GENOMIC DNA]</scope>
    <source>
        <strain evidence="1 2">UMB0416</strain>
    </source>
</reference>
<dbReference type="RefSeq" id="WP_050324174.1">
    <property type="nucleotide sequence ID" value="NZ_PKJS01000005.1"/>
</dbReference>
<gene>
    <name evidence="1" type="ORF">CYJ96_04675</name>
</gene>
<proteinExistence type="predicted"/>
<evidence type="ECO:0000313" key="2">
    <source>
        <dbReference type="Proteomes" id="UP000234914"/>
    </source>
</evidence>
<dbReference type="Proteomes" id="UP000234914">
    <property type="component" value="Unassembled WGS sequence"/>
</dbReference>
<protein>
    <submittedName>
        <fullName evidence="1">Uncharacterized protein</fullName>
    </submittedName>
</protein>
<comment type="caution">
    <text evidence="1">The sequence shown here is derived from an EMBL/GenBank/DDBJ whole genome shotgun (WGS) entry which is preliminary data.</text>
</comment>
<evidence type="ECO:0000313" key="1">
    <source>
        <dbReference type="EMBL" id="PKZ69094.1"/>
    </source>
</evidence>
<dbReference type="EMBL" id="PKJS01000005">
    <property type="protein sequence ID" value="PKZ69094.1"/>
    <property type="molecule type" value="Genomic_DNA"/>
</dbReference>
<accession>A0A2I1RJ20</accession>
<name>A0A2I1RJ20_FAUOS</name>
<sequence>MKWHLYQFESQLYLAGNIKNVCEHVAKYHHRENYHVVQMPDNTMVKTDDGIFSLAQLIIRMKAYARKNGYKVTDDLSILVRNGKVITYLEQGDEIMG</sequence>
<dbReference type="AlphaFoldDB" id="A0A2I1RJ20"/>
<organism evidence="1 2">
    <name type="scientific">Faucicola osloensis</name>
    <name type="common">Moraxella osloensis</name>
    <dbReference type="NCBI Taxonomy" id="34062"/>
    <lineage>
        <taxon>Bacteria</taxon>
        <taxon>Pseudomonadati</taxon>
        <taxon>Pseudomonadota</taxon>
        <taxon>Gammaproteobacteria</taxon>
        <taxon>Moraxellales</taxon>
        <taxon>Moraxellaceae</taxon>
        <taxon>Faucicola</taxon>
    </lineage>
</organism>